<accession>A0A0D6EK17</accession>
<protein>
    <submittedName>
        <fullName evidence="7">SPOSA6832_01667-mRNA-1:cds</fullName>
    </submittedName>
</protein>
<dbReference type="InterPro" id="IPR055347">
    <property type="entry name" value="UTP6_N"/>
</dbReference>
<dbReference type="PANTHER" id="PTHR23271:SF1">
    <property type="entry name" value="U3 SMALL NUCLEOLAR RNA-ASSOCIATED PROTEIN 6 HOMOLOG"/>
    <property type="match status" value="1"/>
</dbReference>
<reference evidence="8" key="1">
    <citation type="submission" date="2015-02" db="EMBL/GenBank/DDBJ databases">
        <authorList>
            <person name="Gon?alves P."/>
        </authorList>
    </citation>
    <scope>NUCLEOTIDE SEQUENCE [LARGE SCALE GENOMIC DNA]</scope>
</reference>
<feature type="compositionally biased region" description="Acidic residues" evidence="5">
    <location>
        <begin position="238"/>
        <end position="249"/>
    </location>
</feature>
<dbReference type="GO" id="GO:0032040">
    <property type="term" value="C:small-subunit processome"/>
    <property type="evidence" value="ECO:0007669"/>
    <property type="project" value="TreeGrafter"/>
</dbReference>
<name>A0A0D6EK17_SPOSA</name>
<keyword evidence="2" id="KW-0698">rRNA processing</keyword>
<feature type="region of interest" description="Disordered" evidence="5">
    <location>
        <begin position="361"/>
        <end position="380"/>
    </location>
</feature>
<dbReference type="PANTHER" id="PTHR23271">
    <property type="entry name" value="HEPATOCELLULAR CARCINOMA-ASSOCIATED ANTIGEN 66"/>
    <property type="match status" value="1"/>
</dbReference>
<keyword evidence="8" id="KW-1185">Reference proteome</keyword>
<gene>
    <name evidence="7" type="primary">SPOSA6832_01667</name>
</gene>
<dbReference type="OrthoDB" id="28112at2759"/>
<evidence type="ECO:0000256" key="5">
    <source>
        <dbReference type="SAM" id="MobiDB-lite"/>
    </source>
</evidence>
<keyword evidence="4" id="KW-0539">Nucleus</keyword>
<evidence type="ECO:0000256" key="4">
    <source>
        <dbReference type="ARBA" id="ARBA00023242"/>
    </source>
</evidence>
<evidence type="ECO:0000313" key="7">
    <source>
        <dbReference type="EMBL" id="CEQ40093.1"/>
    </source>
</evidence>
<evidence type="ECO:0000313" key="8">
    <source>
        <dbReference type="Proteomes" id="UP000243876"/>
    </source>
</evidence>
<dbReference type="Proteomes" id="UP000243876">
    <property type="component" value="Unassembled WGS sequence"/>
</dbReference>
<dbReference type="GO" id="GO:0000462">
    <property type="term" value="P:maturation of SSU-rRNA from tricistronic rRNA transcript (SSU-rRNA, 5.8S rRNA, LSU-rRNA)"/>
    <property type="evidence" value="ECO:0007669"/>
    <property type="project" value="InterPro"/>
</dbReference>
<feature type="region of interest" description="Disordered" evidence="5">
    <location>
        <begin position="233"/>
        <end position="263"/>
    </location>
</feature>
<evidence type="ECO:0000256" key="1">
    <source>
        <dbReference type="ARBA" id="ARBA00004604"/>
    </source>
</evidence>
<dbReference type="GO" id="GO:0034388">
    <property type="term" value="C:Pwp2p-containing subcomplex of 90S preribosome"/>
    <property type="evidence" value="ECO:0007669"/>
    <property type="project" value="TreeGrafter"/>
</dbReference>
<organism evidence="7 8">
    <name type="scientific">Sporidiobolus salmonicolor</name>
    <name type="common">Yeast-like fungus</name>
    <name type="synonym">Sporobolomyces salmonicolor</name>
    <dbReference type="NCBI Taxonomy" id="5005"/>
    <lineage>
        <taxon>Eukaryota</taxon>
        <taxon>Fungi</taxon>
        <taxon>Dikarya</taxon>
        <taxon>Basidiomycota</taxon>
        <taxon>Pucciniomycotina</taxon>
        <taxon>Microbotryomycetes</taxon>
        <taxon>Sporidiobolales</taxon>
        <taxon>Sporidiobolaceae</taxon>
        <taxon>Sporobolomyces</taxon>
    </lineage>
</organism>
<dbReference type="AlphaFoldDB" id="A0A0D6EK17"/>
<dbReference type="InterPro" id="IPR013949">
    <property type="entry name" value="Utp6"/>
</dbReference>
<evidence type="ECO:0000256" key="3">
    <source>
        <dbReference type="ARBA" id="ARBA00022737"/>
    </source>
</evidence>
<dbReference type="GO" id="GO:0030515">
    <property type="term" value="F:snoRNA binding"/>
    <property type="evidence" value="ECO:0007669"/>
    <property type="project" value="InterPro"/>
</dbReference>
<sequence length="723" mass="81163">MEKVQLALERFLPELRDLQQKNVFTKDEIADIVAKRRGYETSLVAARATKPLDYLRYIEYEQRLEKLRKARVTRLQLTGKRTLSDHSIAAHITQLHRLSVRRFPESLALWDAFIAHSLTQDSPLLVSRTLSAAIAMHPTHTAYWIMASQWESDGDRKGMGGGNSEGARRLCMRALRFLKGKRRGGEEEREGDEEAVWREWIRVEVGFVERLRARQKVLGLGKGKMEEIIRVKEKNADEGDEHEEEEDQGVEVPSLEGEEDGQADEVQQDVVQKVLSGQEAILDGAIVRAVLDSLLKSYNHSIFAYKFLLSVLRPLPSTLRLPLLSHVYASLAAHILPSLSSYPIALHLLATRHLYDIPYAPPKQSKKRTADEAQVAEPEDPTKIRVEGEKLVDAVGKAAEEYWAVLKKAGKKGKGKAKETEGMQKIWEQFAAWLEDMAEETEDEDLLAFLSANLTSALSLAPLSPFLSLIHLRHLLRASAPAPDILSFAQRMTKSFPAASTPPSAVEQLWVARLETALSLSLPASDIHPLMTQATRSLPYSSKLWDVAAEFIESDESSSTPDEIEKWYEAAIRRSLLTDALPPSSFASTFTDYAPMTPRELLPRRYVHYLATVSPAAVQPNLLALFASAPALSLSFLSYVLALSGPSLSDRKFRLKVHERIVAHPDAGADEWLAYAEETLRAGEVRKNGEVLRRARGELGRKGEGEVRRFESEWERVCSRLEE</sequence>
<comment type="subcellular location">
    <subcellularLocation>
        <location evidence="1">Nucleus</location>
        <location evidence="1">Nucleolus</location>
    </subcellularLocation>
</comment>
<evidence type="ECO:0000256" key="2">
    <source>
        <dbReference type="ARBA" id="ARBA00022552"/>
    </source>
</evidence>
<evidence type="ECO:0000259" key="6">
    <source>
        <dbReference type="Pfam" id="PF08640"/>
    </source>
</evidence>
<dbReference type="Pfam" id="PF08640">
    <property type="entry name" value="U3_assoc_6"/>
    <property type="match status" value="1"/>
</dbReference>
<proteinExistence type="predicted"/>
<dbReference type="EMBL" id="CENE01000005">
    <property type="protein sequence ID" value="CEQ40093.1"/>
    <property type="molecule type" value="Genomic_DNA"/>
</dbReference>
<feature type="domain" description="U3 small nucleolar RNA-associated protein 6 N-terminal" evidence="6">
    <location>
        <begin position="8"/>
        <end position="89"/>
    </location>
</feature>
<keyword evidence="3" id="KW-0677">Repeat</keyword>